<dbReference type="PANTHER" id="PTHR42973:SF9">
    <property type="entry name" value="FAD-BINDING PCMH-TYPE DOMAIN-CONTAINING PROTEIN-RELATED"/>
    <property type="match status" value="1"/>
</dbReference>
<evidence type="ECO:0000313" key="9">
    <source>
        <dbReference type="Proteomes" id="UP001239445"/>
    </source>
</evidence>
<feature type="signal peptide" evidence="6">
    <location>
        <begin position="1"/>
        <end position="18"/>
    </location>
</feature>
<dbReference type="Gene3D" id="3.40.462.20">
    <property type="match status" value="1"/>
</dbReference>
<dbReference type="InterPro" id="IPR050416">
    <property type="entry name" value="FAD-linked_Oxidoreductase"/>
</dbReference>
<keyword evidence="5" id="KW-0560">Oxidoreductase</keyword>
<evidence type="ECO:0000313" key="8">
    <source>
        <dbReference type="EMBL" id="KAK1755056.1"/>
    </source>
</evidence>
<protein>
    <recommendedName>
        <fullName evidence="7">FAD-binding PCMH-type domain-containing protein</fullName>
    </recommendedName>
</protein>
<evidence type="ECO:0000256" key="1">
    <source>
        <dbReference type="ARBA" id="ARBA00001974"/>
    </source>
</evidence>
<accession>A0AAJ0BB80</accession>
<comment type="similarity">
    <text evidence="2">Belongs to the oxygen-dependent FAD-linked oxidoreductase family.</text>
</comment>
<dbReference type="Gene3D" id="3.30.465.10">
    <property type="match status" value="1"/>
</dbReference>
<comment type="cofactor">
    <cofactor evidence="1">
        <name>FAD</name>
        <dbReference type="ChEBI" id="CHEBI:57692"/>
    </cofactor>
</comment>
<evidence type="ECO:0000256" key="6">
    <source>
        <dbReference type="SAM" id="SignalP"/>
    </source>
</evidence>
<comment type="caution">
    <text evidence="8">The sequence shown here is derived from an EMBL/GenBank/DDBJ whole genome shotgun (WGS) entry which is preliminary data.</text>
</comment>
<dbReference type="Proteomes" id="UP001239445">
    <property type="component" value="Unassembled WGS sequence"/>
</dbReference>
<keyword evidence="9" id="KW-1185">Reference proteome</keyword>
<keyword evidence="4" id="KW-0274">FAD</keyword>
<gene>
    <name evidence="8" type="ORF">QBC47DRAFT_301016</name>
</gene>
<dbReference type="Pfam" id="PF01565">
    <property type="entry name" value="FAD_binding_4"/>
    <property type="match status" value="1"/>
</dbReference>
<keyword evidence="6" id="KW-0732">Signal</keyword>
<sequence>MKTTNLLRLAATSLVSLAATLRYDLPFVQPRNRIECPSAETILKELKPLLSAQAEILIPSSPGWNKSSLRASSPRIQPQFQAVVEVASTKDNTPGRTDRDWLMRQTQIRYANRIGAPFLAVSGTHGWPLSLNTLKGGIQISLRKMNDSKVHPDGKTATVQGGTLQYEATKSLYSQGKKMAVTGLCECVSVAGPLLGGGHSMLQENHGFAADNLISAELVLANGSVVLVSSSENTDLFWAIRGAGHNFGIVTSMELKVYDAQDNWTMLTFVFTHDKLESYFSTWNQLESEYENVVGLPVVNGLFARNPDVDTANPVVILQVFFPGTNPIAGVYKQRFLALGPVVNVTTPDIEYVDLYTVGGLGMSSPVCREDNNLAGFPNSHAKWDPDAMRAGFNIFSELTADPTFNTSAWILESYGRHGVTAVAPSENAVAPEERQFHLLNSPLLWWVGNDEGDRKKAVEYGRRMQKAVGPKDRALFHAYVNYAVGTEALPEIYGRDSSRLARLERLKKTYDPLNRFGFYNPIV</sequence>
<dbReference type="GO" id="GO:0016491">
    <property type="term" value="F:oxidoreductase activity"/>
    <property type="evidence" value="ECO:0007669"/>
    <property type="project" value="UniProtKB-KW"/>
</dbReference>
<feature type="chain" id="PRO_5042542846" description="FAD-binding PCMH-type domain-containing protein" evidence="6">
    <location>
        <begin position="19"/>
        <end position="524"/>
    </location>
</feature>
<dbReference type="EMBL" id="MU839834">
    <property type="protein sequence ID" value="KAK1755056.1"/>
    <property type="molecule type" value="Genomic_DNA"/>
</dbReference>
<evidence type="ECO:0000256" key="2">
    <source>
        <dbReference type="ARBA" id="ARBA00005466"/>
    </source>
</evidence>
<feature type="domain" description="FAD-binding PCMH-type" evidence="7">
    <location>
        <begin position="57"/>
        <end position="260"/>
    </location>
</feature>
<dbReference type="InterPro" id="IPR006094">
    <property type="entry name" value="Oxid_FAD_bind_N"/>
</dbReference>
<proteinExistence type="inferred from homology"/>
<dbReference type="AlphaFoldDB" id="A0AAJ0BB80"/>
<reference evidence="8" key="1">
    <citation type="submission" date="2023-06" db="EMBL/GenBank/DDBJ databases">
        <title>Genome-scale phylogeny and comparative genomics of the fungal order Sordariales.</title>
        <authorList>
            <consortium name="Lawrence Berkeley National Laboratory"/>
            <person name="Hensen N."/>
            <person name="Bonometti L."/>
            <person name="Westerberg I."/>
            <person name="Brannstrom I.O."/>
            <person name="Guillou S."/>
            <person name="Cros-Aarteil S."/>
            <person name="Calhoun S."/>
            <person name="Haridas S."/>
            <person name="Kuo A."/>
            <person name="Mondo S."/>
            <person name="Pangilinan J."/>
            <person name="Riley R."/>
            <person name="Labutti K."/>
            <person name="Andreopoulos B."/>
            <person name="Lipzen A."/>
            <person name="Chen C."/>
            <person name="Yanf M."/>
            <person name="Daum C."/>
            <person name="Ng V."/>
            <person name="Clum A."/>
            <person name="Steindorff A."/>
            <person name="Ohm R."/>
            <person name="Martin F."/>
            <person name="Silar P."/>
            <person name="Natvig D."/>
            <person name="Lalanne C."/>
            <person name="Gautier V."/>
            <person name="Ament-Velasquez S.L."/>
            <person name="Kruys A."/>
            <person name="Hutchinson M.I."/>
            <person name="Powell A.J."/>
            <person name="Barry K."/>
            <person name="Miller A.N."/>
            <person name="Grigoriev I.V."/>
            <person name="Debuchy R."/>
            <person name="Gladieux P."/>
            <person name="Thoren M.H."/>
            <person name="Johannesson H."/>
        </authorList>
    </citation>
    <scope>NUCLEOTIDE SEQUENCE</scope>
    <source>
        <strain evidence="8">PSN4</strain>
    </source>
</reference>
<organism evidence="8 9">
    <name type="scientific">Echria macrotheca</name>
    <dbReference type="NCBI Taxonomy" id="438768"/>
    <lineage>
        <taxon>Eukaryota</taxon>
        <taxon>Fungi</taxon>
        <taxon>Dikarya</taxon>
        <taxon>Ascomycota</taxon>
        <taxon>Pezizomycotina</taxon>
        <taxon>Sordariomycetes</taxon>
        <taxon>Sordariomycetidae</taxon>
        <taxon>Sordariales</taxon>
        <taxon>Schizotheciaceae</taxon>
        <taxon>Echria</taxon>
    </lineage>
</organism>
<evidence type="ECO:0000256" key="4">
    <source>
        <dbReference type="ARBA" id="ARBA00022827"/>
    </source>
</evidence>
<dbReference type="PROSITE" id="PS51387">
    <property type="entry name" value="FAD_PCMH"/>
    <property type="match status" value="1"/>
</dbReference>
<name>A0AAJ0BB80_9PEZI</name>
<evidence type="ECO:0000256" key="5">
    <source>
        <dbReference type="ARBA" id="ARBA00023002"/>
    </source>
</evidence>
<dbReference type="GO" id="GO:0071949">
    <property type="term" value="F:FAD binding"/>
    <property type="evidence" value="ECO:0007669"/>
    <property type="project" value="InterPro"/>
</dbReference>
<dbReference type="InterPro" id="IPR016166">
    <property type="entry name" value="FAD-bd_PCMH"/>
</dbReference>
<dbReference type="InterPro" id="IPR016169">
    <property type="entry name" value="FAD-bd_PCMH_sub2"/>
</dbReference>
<dbReference type="SUPFAM" id="SSF56176">
    <property type="entry name" value="FAD-binding/transporter-associated domain-like"/>
    <property type="match status" value="1"/>
</dbReference>
<dbReference type="PANTHER" id="PTHR42973">
    <property type="entry name" value="BINDING OXIDOREDUCTASE, PUTATIVE (AFU_ORTHOLOGUE AFUA_1G17690)-RELATED"/>
    <property type="match status" value="1"/>
</dbReference>
<keyword evidence="3" id="KW-0285">Flavoprotein</keyword>
<dbReference type="InterPro" id="IPR036318">
    <property type="entry name" value="FAD-bd_PCMH-like_sf"/>
</dbReference>
<evidence type="ECO:0000259" key="7">
    <source>
        <dbReference type="PROSITE" id="PS51387"/>
    </source>
</evidence>
<evidence type="ECO:0000256" key="3">
    <source>
        <dbReference type="ARBA" id="ARBA00022630"/>
    </source>
</evidence>